<feature type="modified residue" description="2-(S-cysteinyl)pyruvic acid O-phosphothioketal" evidence="13">
    <location>
        <position position="116"/>
    </location>
</feature>
<keyword evidence="4 13" id="KW-0132">Cell division</keyword>
<feature type="binding site" evidence="13">
    <location>
        <position position="305"/>
    </location>
    <ligand>
        <name>UDP-N-acetyl-alpha-D-glucosamine</name>
        <dbReference type="ChEBI" id="CHEBI:57705"/>
    </ligand>
</feature>
<dbReference type="GO" id="GO:0051301">
    <property type="term" value="P:cell division"/>
    <property type="evidence" value="ECO:0007669"/>
    <property type="project" value="UniProtKB-KW"/>
</dbReference>
<keyword evidence="9 13" id="KW-0961">Cell wall biogenesis/degradation</keyword>
<dbReference type="EC" id="2.5.1.7" evidence="13"/>
<evidence type="ECO:0000256" key="10">
    <source>
        <dbReference type="ARBA" id="ARBA00023317"/>
    </source>
</evidence>
<comment type="function">
    <text evidence="13">Cell wall formation. Adds enolpyruvyl to UDP-N-acetylglucosamine.</text>
</comment>
<comment type="caution">
    <text evidence="13">Lacks conserved residue(s) required for the propagation of feature annotation.</text>
</comment>
<evidence type="ECO:0000256" key="12">
    <source>
        <dbReference type="ARBA" id="ARBA00047527"/>
    </source>
</evidence>
<evidence type="ECO:0000256" key="1">
    <source>
        <dbReference type="ARBA" id="ARBA00004496"/>
    </source>
</evidence>
<dbReference type="InterPro" id="IPR013792">
    <property type="entry name" value="RNA3'P_cycl/enolpyr_Trfase_a/b"/>
</dbReference>
<evidence type="ECO:0000256" key="11">
    <source>
        <dbReference type="ARBA" id="ARBA00038367"/>
    </source>
</evidence>
<organism evidence="15 16">
    <name type="scientific">Gluconobacter thailandicus</name>
    <dbReference type="NCBI Taxonomy" id="257438"/>
    <lineage>
        <taxon>Bacteria</taxon>
        <taxon>Pseudomonadati</taxon>
        <taxon>Pseudomonadota</taxon>
        <taxon>Alphaproteobacteria</taxon>
        <taxon>Acetobacterales</taxon>
        <taxon>Acetobacteraceae</taxon>
        <taxon>Gluconobacter</taxon>
    </lineage>
</organism>
<evidence type="ECO:0000256" key="6">
    <source>
        <dbReference type="ARBA" id="ARBA00022960"/>
    </source>
</evidence>
<keyword evidence="8 13" id="KW-0131">Cell cycle</keyword>
<dbReference type="CDD" id="cd01555">
    <property type="entry name" value="UdpNAET"/>
    <property type="match status" value="1"/>
</dbReference>
<feature type="binding site" evidence="13">
    <location>
        <begin position="22"/>
        <end position="23"/>
    </location>
    <ligand>
        <name>phosphoenolpyruvate</name>
        <dbReference type="ChEBI" id="CHEBI:58702"/>
    </ligand>
</feature>
<dbReference type="InterPro" id="IPR001986">
    <property type="entry name" value="Enolpyruvate_Tfrase_dom"/>
</dbReference>
<keyword evidence="5 13" id="KW-0808">Transferase</keyword>
<dbReference type="SUPFAM" id="SSF55205">
    <property type="entry name" value="EPT/RTPC-like"/>
    <property type="match status" value="1"/>
</dbReference>
<keyword evidence="6 13" id="KW-0133">Cell shape</keyword>
<dbReference type="InterPro" id="IPR005750">
    <property type="entry name" value="UDP_GlcNAc_COvinyl_MurA"/>
</dbReference>
<keyword evidence="3 13" id="KW-0963">Cytoplasm</keyword>
<comment type="catalytic activity">
    <reaction evidence="12 13">
        <text>phosphoenolpyruvate + UDP-N-acetyl-alpha-D-glucosamine = UDP-N-acetyl-3-O-(1-carboxyvinyl)-alpha-D-glucosamine + phosphate</text>
        <dbReference type="Rhea" id="RHEA:18681"/>
        <dbReference type="ChEBI" id="CHEBI:43474"/>
        <dbReference type="ChEBI" id="CHEBI:57705"/>
        <dbReference type="ChEBI" id="CHEBI:58702"/>
        <dbReference type="ChEBI" id="CHEBI:68483"/>
        <dbReference type="EC" id="2.5.1.7"/>
    </reaction>
</comment>
<dbReference type="GO" id="GO:0071555">
    <property type="term" value="P:cell wall organization"/>
    <property type="evidence" value="ECO:0007669"/>
    <property type="project" value="UniProtKB-KW"/>
</dbReference>
<comment type="subcellular location">
    <subcellularLocation>
        <location evidence="1 13">Cytoplasm</location>
    </subcellularLocation>
</comment>
<dbReference type="AlphaFoldDB" id="A0AAP9EQB9"/>
<dbReference type="KEGG" id="gti:FXF46_04610"/>
<keyword evidence="7 13" id="KW-0573">Peptidoglycan synthesis</keyword>
<evidence type="ECO:0000256" key="7">
    <source>
        <dbReference type="ARBA" id="ARBA00022984"/>
    </source>
</evidence>
<dbReference type="NCBIfam" id="TIGR01072">
    <property type="entry name" value="murA"/>
    <property type="match status" value="1"/>
</dbReference>
<feature type="binding site" evidence="13">
    <location>
        <position position="327"/>
    </location>
    <ligand>
        <name>UDP-N-acetyl-alpha-D-glucosamine</name>
        <dbReference type="ChEBI" id="CHEBI:57705"/>
    </ligand>
</feature>
<evidence type="ECO:0000256" key="13">
    <source>
        <dbReference type="HAMAP-Rule" id="MF_00111"/>
    </source>
</evidence>
<dbReference type="PANTHER" id="PTHR43783">
    <property type="entry name" value="UDP-N-ACETYLGLUCOSAMINE 1-CARBOXYVINYLTRANSFERASE"/>
    <property type="match status" value="1"/>
</dbReference>
<dbReference type="InterPro" id="IPR050068">
    <property type="entry name" value="MurA_subfamily"/>
</dbReference>
<evidence type="ECO:0000313" key="15">
    <source>
        <dbReference type="EMBL" id="QEH95631.1"/>
    </source>
</evidence>
<name>A0AAP9EQB9_GLUTH</name>
<feature type="binding site" evidence="13">
    <location>
        <position position="92"/>
    </location>
    <ligand>
        <name>UDP-N-acetyl-alpha-D-glucosamine</name>
        <dbReference type="ChEBI" id="CHEBI:57705"/>
    </ligand>
</feature>
<evidence type="ECO:0000256" key="9">
    <source>
        <dbReference type="ARBA" id="ARBA00023316"/>
    </source>
</evidence>
<feature type="active site" description="Proton donor" evidence="13">
    <location>
        <position position="116"/>
    </location>
</feature>
<dbReference type="GO" id="GO:0008760">
    <property type="term" value="F:UDP-N-acetylglucosamine 1-carboxyvinyltransferase activity"/>
    <property type="evidence" value="ECO:0007669"/>
    <property type="project" value="UniProtKB-UniRule"/>
</dbReference>
<evidence type="ECO:0000256" key="5">
    <source>
        <dbReference type="ARBA" id="ARBA00022679"/>
    </source>
</evidence>
<evidence type="ECO:0000256" key="2">
    <source>
        <dbReference type="ARBA" id="ARBA00004752"/>
    </source>
</evidence>
<keyword evidence="10 13" id="KW-0670">Pyruvate</keyword>
<dbReference type="GO" id="GO:0008360">
    <property type="term" value="P:regulation of cell shape"/>
    <property type="evidence" value="ECO:0007669"/>
    <property type="project" value="UniProtKB-KW"/>
</dbReference>
<dbReference type="EMBL" id="CP043043">
    <property type="protein sequence ID" value="QEH95631.1"/>
    <property type="molecule type" value="Genomic_DNA"/>
</dbReference>
<accession>A0AAP9EQB9</accession>
<dbReference type="InterPro" id="IPR036968">
    <property type="entry name" value="Enolpyruvate_Tfrase_sf"/>
</dbReference>
<dbReference type="FunFam" id="3.65.10.10:FF:000001">
    <property type="entry name" value="UDP-N-acetylglucosamine 1-carboxyvinyltransferase"/>
    <property type="match status" value="1"/>
</dbReference>
<sequence length="418" mass="44211">MDRFIIRGGRRLVGEIEIGGAKNSGLKLMVAGLLTAERLVLSNVPQIADIKTMRNLLTRLGIAVDDAGPRTLSIGGEIASVEAPYDVVSKMRASILVLGPLLARAREAKVSLPGGCAIGTRPVDMHLKGLEALGAEIRLENGYINARAPNGLKGDRIVLPFASVGATENLLMASTLAKGRTEIMNAAREPEITDLVNCLNAMGAKITGAGSGTLIIEGVEALHGAEYAVMPDRIECGTYACAAGITGGDLLLVGGRADDLGAVVRTLEETGVEVTEEARGLRVRRTGRLQGVDIMTEPYPGFPTDMQAQFMAMLSVAEGASMITETIFENRFMHVPELNRMGARINPHGRSAIIRGVEKLSGAPVMATDLRASFSLILAGLAAEGETQLSRIYHLDRGYEGVDRKLAACGADIARVSD</sequence>
<dbReference type="RefSeq" id="WP_048843353.1">
    <property type="nucleotide sequence ID" value="NZ_CP043043.1"/>
</dbReference>
<dbReference type="PANTHER" id="PTHR43783:SF1">
    <property type="entry name" value="UDP-N-ACETYLGLUCOSAMINE 1-CARBOXYVINYLTRANSFERASE"/>
    <property type="match status" value="1"/>
</dbReference>
<dbReference type="NCBIfam" id="NF006873">
    <property type="entry name" value="PRK09369.1"/>
    <property type="match status" value="1"/>
</dbReference>
<proteinExistence type="inferred from homology"/>
<reference evidence="15 16" key="1">
    <citation type="submission" date="2019-08" db="EMBL/GenBank/DDBJ databases">
        <title>Gluconobacter frateurii HD924 genome.</title>
        <authorList>
            <person name="Liu Y."/>
            <person name="Zhang P."/>
        </authorList>
    </citation>
    <scope>NUCLEOTIDE SEQUENCE [LARGE SCALE GENOMIC DNA]</scope>
    <source>
        <strain evidence="15 16">HD924</strain>
    </source>
</reference>
<evidence type="ECO:0000313" key="16">
    <source>
        <dbReference type="Proteomes" id="UP000323560"/>
    </source>
</evidence>
<comment type="similarity">
    <text evidence="11 13">Belongs to the EPSP synthase family. MurA subfamily.</text>
</comment>
<comment type="pathway">
    <text evidence="2 13">Cell wall biogenesis; peptidoglycan biosynthesis.</text>
</comment>
<dbReference type="Gene3D" id="3.65.10.10">
    <property type="entry name" value="Enolpyruvate transferase domain"/>
    <property type="match status" value="2"/>
</dbReference>
<protein>
    <recommendedName>
        <fullName evidence="13">UDP-N-acetylglucosamine 1-carboxyvinyltransferase</fullName>
        <ecNumber evidence="13">2.5.1.7</ecNumber>
    </recommendedName>
    <alternativeName>
        <fullName evidence="13">Enoylpyruvate transferase</fullName>
    </alternativeName>
    <alternativeName>
        <fullName evidence="13">UDP-N-acetylglucosamine enolpyruvyl transferase</fullName>
        <shortName evidence="13">EPT</shortName>
    </alternativeName>
</protein>
<dbReference type="GO" id="GO:0019277">
    <property type="term" value="P:UDP-N-acetylgalactosamine biosynthetic process"/>
    <property type="evidence" value="ECO:0007669"/>
    <property type="project" value="InterPro"/>
</dbReference>
<dbReference type="Proteomes" id="UP000323560">
    <property type="component" value="Chromosome"/>
</dbReference>
<dbReference type="GO" id="GO:0009252">
    <property type="term" value="P:peptidoglycan biosynthetic process"/>
    <property type="evidence" value="ECO:0007669"/>
    <property type="project" value="UniProtKB-UniRule"/>
</dbReference>
<gene>
    <name evidence="13 15" type="primary">murA</name>
    <name evidence="15" type="ORF">FXF46_04610</name>
</gene>
<evidence type="ECO:0000259" key="14">
    <source>
        <dbReference type="Pfam" id="PF00275"/>
    </source>
</evidence>
<evidence type="ECO:0000256" key="8">
    <source>
        <dbReference type="ARBA" id="ARBA00023306"/>
    </source>
</evidence>
<feature type="domain" description="Enolpyruvate transferase" evidence="14">
    <location>
        <begin position="7"/>
        <end position="405"/>
    </location>
</feature>
<dbReference type="HAMAP" id="MF_00111">
    <property type="entry name" value="MurA"/>
    <property type="match status" value="1"/>
</dbReference>
<evidence type="ECO:0000256" key="4">
    <source>
        <dbReference type="ARBA" id="ARBA00022618"/>
    </source>
</evidence>
<dbReference type="Pfam" id="PF00275">
    <property type="entry name" value="EPSP_synthase"/>
    <property type="match status" value="1"/>
</dbReference>
<dbReference type="GO" id="GO:0005737">
    <property type="term" value="C:cytoplasm"/>
    <property type="evidence" value="ECO:0007669"/>
    <property type="project" value="UniProtKB-SubCell"/>
</dbReference>
<evidence type="ECO:0000256" key="3">
    <source>
        <dbReference type="ARBA" id="ARBA00022490"/>
    </source>
</evidence>